<protein>
    <submittedName>
        <fullName evidence="1">Uncharacterized protein</fullName>
    </submittedName>
</protein>
<comment type="caution">
    <text evidence="1">The sequence shown here is derived from an EMBL/GenBank/DDBJ whole genome shotgun (WGS) entry which is preliminary data.</text>
</comment>
<name>A0ACC0UQJ8_9AGAM</name>
<dbReference type="EMBL" id="JAGFNK010000001">
    <property type="protein sequence ID" value="KAI9513496.1"/>
    <property type="molecule type" value="Genomic_DNA"/>
</dbReference>
<gene>
    <name evidence="1" type="ORF">F5148DRAFT_1156130</name>
</gene>
<reference evidence="1" key="1">
    <citation type="submission" date="2021-03" db="EMBL/GenBank/DDBJ databases">
        <title>Evolutionary priming and transition to the ectomycorrhizal habit in an iconic lineage of mushroom-forming fungi: is preadaptation a requirement?</title>
        <authorList>
            <consortium name="DOE Joint Genome Institute"/>
            <person name="Looney B.P."/>
            <person name="Miyauchi S."/>
            <person name="Morin E."/>
            <person name="Drula E."/>
            <person name="Courty P.E."/>
            <person name="Chicoki N."/>
            <person name="Fauchery L."/>
            <person name="Kohler A."/>
            <person name="Kuo A."/>
            <person name="LaButti K."/>
            <person name="Pangilinan J."/>
            <person name="Lipzen A."/>
            <person name="Riley R."/>
            <person name="Andreopoulos W."/>
            <person name="He G."/>
            <person name="Johnson J."/>
            <person name="Barry K.W."/>
            <person name="Grigoriev I.V."/>
            <person name="Nagy L."/>
            <person name="Hibbett D."/>
            <person name="Henrissat B."/>
            <person name="Matheny P.B."/>
            <person name="Labbe J."/>
            <person name="Martin A.F."/>
        </authorList>
    </citation>
    <scope>NUCLEOTIDE SEQUENCE</scope>
    <source>
        <strain evidence="1">BPL698</strain>
    </source>
</reference>
<dbReference type="Proteomes" id="UP001207468">
    <property type="component" value="Unassembled WGS sequence"/>
</dbReference>
<evidence type="ECO:0000313" key="1">
    <source>
        <dbReference type="EMBL" id="KAI9513496.1"/>
    </source>
</evidence>
<keyword evidence="2" id="KW-1185">Reference proteome</keyword>
<organism evidence="1 2">
    <name type="scientific">Russula earlei</name>
    <dbReference type="NCBI Taxonomy" id="71964"/>
    <lineage>
        <taxon>Eukaryota</taxon>
        <taxon>Fungi</taxon>
        <taxon>Dikarya</taxon>
        <taxon>Basidiomycota</taxon>
        <taxon>Agaricomycotina</taxon>
        <taxon>Agaricomycetes</taxon>
        <taxon>Russulales</taxon>
        <taxon>Russulaceae</taxon>
        <taxon>Russula</taxon>
    </lineage>
</organism>
<proteinExistence type="predicted"/>
<sequence length="267" mass="27421">MSDIWPHPARLTSACGGGGGALASRLLVPGSVLATPSPAASSTPQRPSSLPPPSRMSMPVTPPGKAPKIPLRSVLRNYSPPPAPPSKPIVIPSAPPRVVVASESTAQARNGNDRGDDEGSDSGSVEVPEEPAAPAPAAVLTPPASLSTLAVPGQDESDVSTSMISANGSPTQRKSVRVSLQLTFSPTPPAPDEDEDETWERSGWPSPLRGSSGTRGGRAVNGRNHHDNGSDDVSTGRRVGVGGTDEIGICGRTRATRTRSMQKRGSC</sequence>
<evidence type="ECO:0000313" key="2">
    <source>
        <dbReference type="Proteomes" id="UP001207468"/>
    </source>
</evidence>
<accession>A0ACC0UQJ8</accession>